<dbReference type="GO" id="GO:0006355">
    <property type="term" value="P:regulation of DNA-templated transcription"/>
    <property type="evidence" value="ECO:0007669"/>
    <property type="project" value="InterPro"/>
</dbReference>
<accession>C0QUV4</accession>
<evidence type="ECO:0000256" key="2">
    <source>
        <dbReference type="ARBA" id="ARBA00022649"/>
    </source>
</evidence>
<dbReference type="eggNOG" id="COG3077">
    <property type="taxonomic scope" value="Bacteria"/>
</dbReference>
<dbReference type="InterPro" id="IPR007337">
    <property type="entry name" value="RelB/DinJ"/>
</dbReference>
<evidence type="ECO:0000256" key="1">
    <source>
        <dbReference type="ARBA" id="ARBA00010562"/>
    </source>
</evidence>
<dbReference type="KEGG" id="pmx:PERMA_A0025"/>
<protein>
    <submittedName>
        <fullName evidence="3">DNA-damage-inducible protein J</fullName>
    </submittedName>
</protein>
<dbReference type="Proteomes" id="UP000001366">
    <property type="component" value="Plasmid unnamed"/>
</dbReference>
<dbReference type="PANTHER" id="PTHR38781:SF1">
    <property type="entry name" value="ANTITOXIN DINJ-RELATED"/>
    <property type="match status" value="1"/>
</dbReference>
<keyword evidence="2" id="KW-1277">Toxin-antitoxin system</keyword>
<dbReference type="Pfam" id="PF04221">
    <property type="entry name" value="RelB"/>
    <property type="match status" value="1"/>
</dbReference>
<dbReference type="HOGENOM" id="CLU_2790317_0_0_0"/>
<keyword evidence="4" id="KW-1185">Reference proteome</keyword>
<dbReference type="OrthoDB" id="9804867at2"/>
<reference evidence="3 4" key="1">
    <citation type="journal article" date="2009" name="J. Bacteriol.">
        <title>Complete and draft genome sequences of six members of the Aquificales.</title>
        <authorList>
            <person name="Reysenbach A.L."/>
            <person name="Hamamura N."/>
            <person name="Podar M."/>
            <person name="Griffiths E."/>
            <person name="Ferreira S."/>
            <person name="Hochstein R."/>
            <person name="Heidelberg J."/>
            <person name="Johnson J."/>
            <person name="Mead D."/>
            <person name="Pohorille A."/>
            <person name="Sarmiento M."/>
            <person name="Schweighofer K."/>
            <person name="Seshadri R."/>
            <person name="Voytek M.A."/>
        </authorList>
    </citation>
    <scope>NUCLEOTIDE SEQUENCE [LARGE SCALE GENOMIC DNA]</scope>
    <source>
        <strain evidence="4">DSM 14350 / EX-H1</strain>
        <plasmid evidence="4">pPERMA01</plasmid>
    </source>
</reference>
<dbReference type="Gene3D" id="1.10.1220.10">
    <property type="entry name" value="Met repressor-like"/>
    <property type="match status" value="1"/>
</dbReference>
<dbReference type="GO" id="GO:0006351">
    <property type="term" value="P:DNA-templated transcription"/>
    <property type="evidence" value="ECO:0007669"/>
    <property type="project" value="TreeGrafter"/>
</dbReference>
<comment type="similarity">
    <text evidence="1">Belongs to the RelB/DinJ antitoxin family.</text>
</comment>
<dbReference type="RefSeq" id="WP_012675195.1">
    <property type="nucleotide sequence ID" value="NC_012439.1"/>
</dbReference>
<sequence length="68" mass="7785">MAKKKAVKKAVAGLGMEKETSISLRIDKQTKEEFKRTVEEMGLDMTSAIKLYIKKVIREKRIPFEVEG</sequence>
<geneLocation type="plasmid" evidence="4">
    <name>pPERMA01</name>
</geneLocation>
<gene>
    <name evidence="3" type="ordered locus">PERMA_A0025</name>
</gene>
<dbReference type="PaxDb" id="123214-PERMA_A0025"/>
<name>C0QUV4_PERMH</name>
<dbReference type="PANTHER" id="PTHR38781">
    <property type="entry name" value="ANTITOXIN DINJ-RELATED"/>
    <property type="match status" value="1"/>
</dbReference>
<dbReference type="AlphaFoldDB" id="C0QUV4"/>
<evidence type="ECO:0000313" key="4">
    <source>
        <dbReference type="Proteomes" id="UP000001366"/>
    </source>
</evidence>
<proteinExistence type="inferred from homology"/>
<dbReference type="EMBL" id="CP001231">
    <property type="protein sequence ID" value="ACO05007.1"/>
    <property type="molecule type" value="Genomic_DNA"/>
</dbReference>
<dbReference type="InterPro" id="IPR013321">
    <property type="entry name" value="Arc_rbn_hlx_hlx"/>
</dbReference>
<organism evidence="3 4">
    <name type="scientific">Persephonella marina (strain DSM 14350 / EX-H1)</name>
    <dbReference type="NCBI Taxonomy" id="123214"/>
    <lineage>
        <taxon>Bacteria</taxon>
        <taxon>Pseudomonadati</taxon>
        <taxon>Aquificota</taxon>
        <taxon>Aquificia</taxon>
        <taxon>Aquificales</taxon>
        <taxon>Hydrogenothermaceae</taxon>
        <taxon>Persephonella</taxon>
    </lineage>
</organism>
<evidence type="ECO:0000313" key="3">
    <source>
        <dbReference type="EMBL" id="ACO05007.1"/>
    </source>
</evidence>
<keyword evidence="3" id="KW-0614">Plasmid</keyword>
<dbReference type="NCBIfam" id="TIGR02384">
    <property type="entry name" value="RelB_DinJ"/>
    <property type="match status" value="1"/>
</dbReference>